<evidence type="ECO:0000259" key="1">
    <source>
        <dbReference type="Pfam" id="PF08547"/>
    </source>
</evidence>
<organism evidence="2 3">
    <name type="scientific">Habropoda laboriosa</name>
    <dbReference type="NCBI Taxonomy" id="597456"/>
    <lineage>
        <taxon>Eukaryota</taxon>
        <taxon>Metazoa</taxon>
        <taxon>Ecdysozoa</taxon>
        <taxon>Arthropoda</taxon>
        <taxon>Hexapoda</taxon>
        <taxon>Insecta</taxon>
        <taxon>Pterygota</taxon>
        <taxon>Neoptera</taxon>
        <taxon>Endopterygota</taxon>
        <taxon>Hymenoptera</taxon>
        <taxon>Apocrita</taxon>
        <taxon>Aculeata</taxon>
        <taxon>Apoidea</taxon>
        <taxon>Anthophila</taxon>
        <taxon>Apidae</taxon>
        <taxon>Habropoda</taxon>
    </lineage>
</organism>
<name>A0A0L7R9Q6_9HYME</name>
<sequence>MAPMSNTDFSSVVLPLTNFKPYYRGKEVPDAEPLDTANITMLGLQVYGGVYLSIKQRGVSALEIKNISIS</sequence>
<dbReference type="Proteomes" id="UP000053825">
    <property type="component" value="Unassembled WGS sequence"/>
</dbReference>
<dbReference type="OrthoDB" id="426386at2759"/>
<dbReference type="EMBL" id="KQ414621">
    <property type="protein sequence ID" value="KOC67605.1"/>
    <property type="molecule type" value="Genomic_DNA"/>
</dbReference>
<reference evidence="2 3" key="1">
    <citation type="submission" date="2015-07" db="EMBL/GenBank/DDBJ databases">
        <title>The genome of Habropoda laboriosa.</title>
        <authorList>
            <person name="Pan H."/>
            <person name="Kapheim K."/>
        </authorList>
    </citation>
    <scope>NUCLEOTIDE SEQUENCE [LARGE SCALE GENOMIC DNA]</scope>
    <source>
        <strain evidence="2">0110345459</strain>
    </source>
</reference>
<dbReference type="Pfam" id="PF08547">
    <property type="entry name" value="CIA30"/>
    <property type="match status" value="1"/>
</dbReference>
<evidence type="ECO:0000313" key="3">
    <source>
        <dbReference type="Proteomes" id="UP000053825"/>
    </source>
</evidence>
<feature type="domain" description="NADH:ubiquinone oxidoreductase intermediate-associated protein 30" evidence="1">
    <location>
        <begin position="9"/>
        <end position="63"/>
    </location>
</feature>
<dbReference type="STRING" id="597456.A0A0L7R9Q6"/>
<keyword evidence="3" id="KW-1185">Reference proteome</keyword>
<protein>
    <recommendedName>
        <fullName evidence="1">NADH:ubiquinone oxidoreductase intermediate-associated protein 30 domain-containing protein</fullName>
    </recommendedName>
</protein>
<evidence type="ECO:0000313" key="2">
    <source>
        <dbReference type="EMBL" id="KOC67605.1"/>
    </source>
</evidence>
<accession>A0A0L7R9Q6</accession>
<dbReference type="AlphaFoldDB" id="A0A0L7R9Q6"/>
<dbReference type="InterPro" id="IPR013857">
    <property type="entry name" value="NADH-UbQ_OxRdtase-assoc_prot30"/>
</dbReference>
<gene>
    <name evidence="2" type="ORF">WH47_10380</name>
</gene>
<proteinExistence type="predicted"/>